<feature type="region of interest" description="Disordered" evidence="1">
    <location>
        <begin position="432"/>
        <end position="470"/>
    </location>
</feature>
<feature type="region of interest" description="Disordered" evidence="1">
    <location>
        <begin position="375"/>
        <end position="401"/>
    </location>
</feature>
<feature type="region of interest" description="Disordered" evidence="1">
    <location>
        <begin position="1"/>
        <end position="31"/>
    </location>
</feature>
<feature type="compositionally biased region" description="Polar residues" evidence="1">
    <location>
        <begin position="137"/>
        <end position="156"/>
    </location>
</feature>
<feature type="region of interest" description="Disordered" evidence="1">
    <location>
        <begin position="568"/>
        <end position="621"/>
    </location>
</feature>
<proteinExistence type="predicted"/>
<dbReference type="STRING" id="30066.A0A182VCU8"/>
<dbReference type="VEuPathDB" id="VectorBase:AMEM21_007185"/>
<evidence type="ECO:0000313" key="3">
    <source>
        <dbReference type="Proteomes" id="UP000075903"/>
    </source>
</evidence>
<feature type="compositionally biased region" description="Basic and acidic residues" evidence="1">
    <location>
        <begin position="301"/>
        <end position="326"/>
    </location>
</feature>
<sequence length="621" mass="66091">MSKNASHNNTTHSHHHHHHAQHGHQHSTISSSIRKELASYENPYQTQAGAAGGGGMVRKKPTKRNASTESLDLFDSSCPPEECSCGLYSPSSINGGKGCRKCASACDTTGTTKSVPSSSSVQQQQQKKHNSSKFKDASTSPKSSSPLKAIGQQQECRSPKIEASTDTKFDFNFSPKTESHYRRLSSLSINSSGGHKHAVTASPMKQAAAGGGGAATLAASSAATSPKLSPQKLTPVRTADHQRTLEKSNSLGESKPPRMLRNTRSLSPRPPVRHQHSIMVSDENDIISVKLSPNEEYCDDEGTKRRDSAKKAEPKGEQRVAAESKGDSSTSKSNTAAAAVNGGGGGGEKAKKLSDCLKSANNNRSTSCLVYVPSDPWTRMSASNSPLPSLPKQQKSKTLDNSAKAYGKPCLDYMKHSDPWVWRSNVNLPERVSAKGTGGGAKKRNAAALPHQTKSLTSTVSRDDSDVAVGGGKHQAKLCQQQSLGRFEKTLTIPGVDGSFDARKKITRPKLQRSKSPSFSTTPSQKDDELQLNIRRLSEQMNKYSHSAAFPTPPAFLNDTILQQQVGASKKVGGSGGSLTAGPTTTASTTAGGSISGLNEASQRKTASHSKINEPILETRC</sequence>
<feature type="compositionally biased region" description="Polar residues" evidence="1">
    <location>
        <begin position="380"/>
        <end position="393"/>
    </location>
</feature>
<dbReference type="Proteomes" id="UP000075903">
    <property type="component" value="Unassembled WGS sequence"/>
</dbReference>
<feature type="region of interest" description="Disordered" evidence="1">
    <location>
        <begin position="498"/>
        <end position="529"/>
    </location>
</feature>
<feature type="region of interest" description="Disordered" evidence="1">
    <location>
        <begin position="110"/>
        <end position="162"/>
    </location>
</feature>
<dbReference type="EnsemblMetazoa" id="AMEM012798-RA">
    <property type="protein sequence ID" value="AMEM012798-PA"/>
    <property type="gene ID" value="AMEM012798"/>
</dbReference>
<reference evidence="2" key="1">
    <citation type="submission" date="2020-05" db="UniProtKB">
        <authorList>
            <consortium name="EnsemblMetazoa"/>
        </authorList>
    </citation>
    <scope>IDENTIFICATION</scope>
    <source>
        <strain evidence="2">MAF</strain>
    </source>
</reference>
<name>A0A182VCU8_ANOME</name>
<feature type="compositionally biased region" description="Low complexity" evidence="1">
    <location>
        <begin position="113"/>
        <end position="125"/>
    </location>
</feature>
<feature type="compositionally biased region" description="Low complexity" evidence="1">
    <location>
        <begin position="1"/>
        <end position="11"/>
    </location>
</feature>
<feature type="compositionally biased region" description="Low complexity" evidence="1">
    <location>
        <begin position="580"/>
        <end position="597"/>
    </location>
</feature>
<feature type="region of interest" description="Disordered" evidence="1">
    <location>
        <begin position="45"/>
        <end position="71"/>
    </location>
</feature>
<evidence type="ECO:0000256" key="1">
    <source>
        <dbReference type="SAM" id="MobiDB-lite"/>
    </source>
</evidence>
<feature type="compositionally biased region" description="Polar residues" evidence="1">
    <location>
        <begin position="514"/>
        <end position="524"/>
    </location>
</feature>
<accession>A0A182VCU8</accession>
<feature type="region of interest" description="Disordered" evidence="1">
    <location>
        <begin position="220"/>
        <end position="352"/>
    </location>
</feature>
<feature type="compositionally biased region" description="Low complexity" evidence="1">
    <location>
        <begin position="328"/>
        <end position="340"/>
    </location>
</feature>
<keyword evidence="3" id="KW-1185">Reference proteome</keyword>
<dbReference type="AlphaFoldDB" id="A0A182VCU8"/>
<evidence type="ECO:0000313" key="2">
    <source>
        <dbReference type="EnsemblMetazoa" id="AMEM012798-PA"/>
    </source>
</evidence>
<feature type="compositionally biased region" description="Basic residues" evidence="1">
    <location>
        <begin position="12"/>
        <end position="25"/>
    </location>
</feature>
<protein>
    <submittedName>
        <fullName evidence="2">Uncharacterized protein</fullName>
    </submittedName>
</protein>
<dbReference type="VEuPathDB" id="VectorBase:AMEM012798"/>
<organism evidence="2 3">
    <name type="scientific">Anopheles merus</name>
    <name type="common">Mosquito</name>
    <dbReference type="NCBI Taxonomy" id="30066"/>
    <lineage>
        <taxon>Eukaryota</taxon>
        <taxon>Metazoa</taxon>
        <taxon>Ecdysozoa</taxon>
        <taxon>Arthropoda</taxon>
        <taxon>Hexapoda</taxon>
        <taxon>Insecta</taxon>
        <taxon>Pterygota</taxon>
        <taxon>Neoptera</taxon>
        <taxon>Endopterygota</taxon>
        <taxon>Diptera</taxon>
        <taxon>Nematocera</taxon>
        <taxon>Culicoidea</taxon>
        <taxon>Culicidae</taxon>
        <taxon>Anophelinae</taxon>
        <taxon>Anopheles</taxon>
    </lineage>
</organism>